<dbReference type="AlphaFoldDB" id="A0A5B1BPP6"/>
<reference evidence="5 6" key="1">
    <citation type="submission" date="2019-09" db="EMBL/GenBank/DDBJ databases">
        <title>Report of infection by Mycobacterium simiae a patient suffering from pulmonary tuberculosis.</title>
        <authorList>
            <person name="Mohanty P.S."/>
            <person name="Bansal A.K."/>
            <person name="Singh H."/>
            <person name="Sharma S."/>
            <person name="Patil S.A."/>
            <person name="Upadhaya P."/>
            <person name="Singh P.K."/>
            <person name="Kumar D."/>
            <person name="Kumar S."/>
            <person name="Singh R.K."/>
            <person name="Chaudhary B."/>
        </authorList>
    </citation>
    <scope>NUCLEOTIDE SEQUENCE [LARGE SCALE GENOMIC DNA]</scope>
    <source>
        <strain evidence="5 6">JAL-560-SIM</strain>
    </source>
</reference>
<keyword evidence="2" id="KW-0067">ATP-binding</keyword>
<accession>A0A5B1BPP6</accession>
<organism evidence="5 6">
    <name type="scientific">Mycobacterium simiae</name>
    <name type="common">Mycobacterium habana</name>
    <dbReference type="NCBI Taxonomy" id="1784"/>
    <lineage>
        <taxon>Bacteria</taxon>
        <taxon>Bacillati</taxon>
        <taxon>Actinomycetota</taxon>
        <taxon>Actinomycetes</taxon>
        <taxon>Mycobacteriales</taxon>
        <taxon>Mycobacteriaceae</taxon>
        <taxon>Mycobacterium</taxon>
        <taxon>Mycobacterium simiae complex</taxon>
    </lineage>
</organism>
<dbReference type="GO" id="GO:0005524">
    <property type="term" value="F:ATP binding"/>
    <property type="evidence" value="ECO:0007669"/>
    <property type="project" value="UniProtKB-KW"/>
</dbReference>
<evidence type="ECO:0000256" key="2">
    <source>
        <dbReference type="ARBA" id="ARBA00022840"/>
    </source>
</evidence>
<protein>
    <submittedName>
        <fullName evidence="5">Hsp70 family protein</fullName>
    </submittedName>
</protein>
<dbReference type="Gene3D" id="3.30.420.40">
    <property type="match status" value="2"/>
</dbReference>
<keyword evidence="6" id="KW-1185">Reference proteome</keyword>
<evidence type="ECO:0000256" key="3">
    <source>
        <dbReference type="ARBA" id="ARBA00023186"/>
    </source>
</evidence>
<dbReference type="SUPFAM" id="SSF53067">
    <property type="entry name" value="Actin-like ATPase domain"/>
    <property type="match status" value="1"/>
</dbReference>
<dbReference type="OrthoDB" id="5173286at2"/>
<dbReference type="RefSeq" id="WP_149654758.1">
    <property type="nucleotide sequence ID" value="NZ_VTZN01000093.1"/>
</dbReference>
<dbReference type="GO" id="GO:0140662">
    <property type="term" value="F:ATP-dependent protein folding chaperone"/>
    <property type="evidence" value="ECO:0007669"/>
    <property type="project" value="InterPro"/>
</dbReference>
<sequence length="628" mass="65809">MYDPLGLSIGTMNLVAARNRSSPVTRRSVLILYPHCAPEIGVRNENSTATEAGTLMSGFVERIGDSVALVSPDGSAHDPDLLMVEALDAMVVAAGADASSSEIAIAVPACWKPGKVQALRNALRTHVGFVRSGMAPRLVPDAIAAMTAANVELDLPAGGVVGLLDFGGSASYVTLVETKSDFEPASATMRYDDFSGNQIDQALLLHVIEELGHVDIDPACTTTVGQLGLLREQCREAKERLSTDAVTELAVEFSGSSTAIVLTREQLEDLIQDRLTGFIYAFDDLLARHHASWTDLAAVVTVGGGASIPLVTQRLAFHTRLPVLTASQPACAAAAGALLLAARGKELDFRTRTSIGLLAASTSTCATAGTSVIELPAGDVMVIDQDALTDRELAWSQTDFPGDVPVRFEGDSYNEDGPCWSMRLNVIEPLLEPPWRRLRLSQLLIGFSAVVALTAIGGVAYTLTGVERRHAPVVPSVAPVPAPSVSMRPSSVAPTPAPLPRSSAPAPHAAPTSVVTPPSPPPPSTTPTPVLTTTTPTVVSTTTTTSRPKTTTPTTTSTTPPPTPSTTTEPEDAATEPPTTGSTVKMTTEWLHVPLLPIPIPIQVPQNQAPQTQNPPNPANPFLSPGTP</sequence>
<comment type="caution">
    <text evidence="5">The sequence shown here is derived from an EMBL/GenBank/DDBJ whole genome shotgun (WGS) entry which is preliminary data.</text>
</comment>
<dbReference type="PANTHER" id="PTHR42749:SF1">
    <property type="entry name" value="CELL SHAPE-DETERMINING PROTEIN MREB"/>
    <property type="match status" value="1"/>
</dbReference>
<keyword evidence="1" id="KW-0547">Nucleotide-binding</keyword>
<feature type="region of interest" description="Disordered" evidence="4">
    <location>
        <begin position="604"/>
        <end position="628"/>
    </location>
</feature>
<dbReference type="EMBL" id="VTZN01000093">
    <property type="protein sequence ID" value="KAA1249400.1"/>
    <property type="molecule type" value="Genomic_DNA"/>
</dbReference>
<feature type="compositionally biased region" description="Low complexity" evidence="4">
    <location>
        <begin position="479"/>
        <end position="516"/>
    </location>
</feature>
<feature type="region of interest" description="Disordered" evidence="4">
    <location>
        <begin position="479"/>
        <end position="582"/>
    </location>
</feature>
<dbReference type="Gene3D" id="3.90.640.10">
    <property type="entry name" value="Actin, Chain A, domain 4"/>
    <property type="match status" value="1"/>
</dbReference>
<gene>
    <name evidence="5" type="ORF">F0Q45_15380</name>
</gene>
<dbReference type="InterPro" id="IPR043129">
    <property type="entry name" value="ATPase_NBD"/>
</dbReference>
<evidence type="ECO:0000313" key="5">
    <source>
        <dbReference type="EMBL" id="KAA1249400.1"/>
    </source>
</evidence>
<dbReference type="CDD" id="cd10170">
    <property type="entry name" value="ASKHA_NBD_HSP70"/>
    <property type="match status" value="1"/>
</dbReference>
<keyword evidence="3" id="KW-0143">Chaperone</keyword>
<evidence type="ECO:0000313" key="6">
    <source>
        <dbReference type="Proteomes" id="UP000324701"/>
    </source>
</evidence>
<evidence type="ECO:0000256" key="4">
    <source>
        <dbReference type="SAM" id="MobiDB-lite"/>
    </source>
</evidence>
<feature type="compositionally biased region" description="Low complexity" evidence="4">
    <location>
        <begin position="527"/>
        <end position="558"/>
    </location>
</feature>
<name>A0A5B1BPP6_MYCSI</name>
<dbReference type="InterPro" id="IPR013126">
    <property type="entry name" value="Hsp_70_fam"/>
</dbReference>
<evidence type="ECO:0000256" key="1">
    <source>
        <dbReference type="ARBA" id="ARBA00022741"/>
    </source>
</evidence>
<dbReference type="Proteomes" id="UP000324701">
    <property type="component" value="Unassembled WGS sequence"/>
</dbReference>
<dbReference type="PANTHER" id="PTHR42749">
    <property type="entry name" value="CELL SHAPE-DETERMINING PROTEIN MREB"/>
    <property type="match status" value="1"/>
</dbReference>
<dbReference type="Pfam" id="PF00012">
    <property type="entry name" value="HSP70"/>
    <property type="match status" value="1"/>
</dbReference>
<feature type="compositionally biased region" description="Pro residues" evidence="4">
    <location>
        <begin position="517"/>
        <end position="526"/>
    </location>
</feature>
<dbReference type="PRINTS" id="PR01217">
    <property type="entry name" value="PRICHEXTENSN"/>
</dbReference>
<proteinExistence type="predicted"/>